<protein>
    <submittedName>
        <fullName evidence="2">Uncharacterized protein</fullName>
    </submittedName>
</protein>
<name>A0A371EUQ6_MUCPR</name>
<gene>
    <name evidence="2" type="ORF">CR513_51102</name>
</gene>
<comment type="caution">
    <text evidence="2">The sequence shown here is derived from an EMBL/GenBank/DDBJ whole genome shotgun (WGS) entry which is preliminary data.</text>
</comment>
<organism evidence="2 3">
    <name type="scientific">Mucuna pruriens</name>
    <name type="common">Velvet bean</name>
    <name type="synonym">Dolichos pruriens</name>
    <dbReference type="NCBI Taxonomy" id="157652"/>
    <lineage>
        <taxon>Eukaryota</taxon>
        <taxon>Viridiplantae</taxon>
        <taxon>Streptophyta</taxon>
        <taxon>Embryophyta</taxon>
        <taxon>Tracheophyta</taxon>
        <taxon>Spermatophyta</taxon>
        <taxon>Magnoliopsida</taxon>
        <taxon>eudicotyledons</taxon>
        <taxon>Gunneridae</taxon>
        <taxon>Pentapetalae</taxon>
        <taxon>rosids</taxon>
        <taxon>fabids</taxon>
        <taxon>Fabales</taxon>
        <taxon>Fabaceae</taxon>
        <taxon>Papilionoideae</taxon>
        <taxon>50 kb inversion clade</taxon>
        <taxon>NPAAA clade</taxon>
        <taxon>indigoferoid/millettioid clade</taxon>
        <taxon>Phaseoleae</taxon>
        <taxon>Mucuna</taxon>
    </lineage>
</organism>
<feature type="region of interest" description="Disordered" evidence="1">
    <location>
        <begin position="1"/>
        <end position="32"/>
    </location>
</feature>
<evidence type="ECO:0000256" key="1">
    <source>
        <dbReference type="SAM" id="MobiDB-lite"/>
    </source>
</evidence>
<dbReference type="AlphaFoldDB" id="A0A371EUQ6"/>
<proteinExistence type="predicted"/>
<accession>A0A371EUQ6</accession>
<evidence type="ECO:0000313" key="3">
    <source>
        <dbReference type="Proteomes" id="UP000257109"/>
    </source>
</evidence>
<keyword evidence="3" id="KW-1185">Reference proteome</keyword>
<evidence type="ECO:0000313" key="2">
    <source>
        <dbReference type="EMBL" id="RDX69741.1"/>
    </source>
</evidence>
<feature type="compositionally biased region" description="Polar residues" evidence="1">
    <location>
        <begin position="1"/>
        <end position="24"/>
    </location>
</feature>
<dbReference type="EMBL" id="QJKJ01011980">
    <property type="protein sequence ID" value="RDX69741.1"/>
    <property type="molecule type" value="Genomic_DNA"/>
</dbReference>
<reference evidence="2" key="1">
    <citation type="submission" date="2018-05" db="EMBL/GenBank/DDBJ databases">
        <title>Draft genome of Mucuna pruriens seed.</title>
        <authorList>
            <person name="Nnadi N.E."/>
            <person name="Vos R."/>
            <person name="Hasami M.H."/>
            <person name="Devisetty U.K."/>
            <person name="Aguiy J.C."/>
        </authorList>
    </citation>
    <scope>NUCLEOTIDE SEQUENCE [LARGE SCALE GENOMIC DNA]</scope>
    <source>
        <strain evidence="2">JCA_2017</strain>
    </source>
</reference>
<sequence>MEISGLSGSAQNTGPIDALQNPSSPYYLHPGESPGTILVPPLDYPVKYNIGNDKAEETPRTIMEHLIVMIIQQ</sequence>
<feature type="non-terminal residue" evidence="2">
    <location>
        <position position="1"/>
    </location>
</feature>
<dbReference type="Proteomes" id="UP000257109">
    <property type="component" value="Unassembled WGS sequence"/>
</dbReference>